<comment type="caution">
    <text evidence="8">The sequence shown here is derived from an EMBL/GenBank/DDBJ whole genome shotgun (WGS) entry which is preliminary data.</text>
</comment>
<keyword evidence="3 6" id="KW-0812">Transmembrane</keyword>
<evidence type="ECO:0000256" key="2">
    <source>
        <dbReference type="ARBA" id="ARBA00010596"/>
    </source>
</evidence>
<organism evidence="8 9">
    <name type="scientific">Furculomyces boomerangus</name>
    <dbReference type="NCBI Taxonomy" id="61424"/>
    <lineage>
        <taxon>Eukaryota</taxon>
        <taxon>Fungi</taxon>
        <taxon>Fungi incertae sedis</taxon>
        <taxon>Zoopagomycota</taxon>
        <taxon>Kickxellomycotina</taxon>
        <taxon>Harpellomycetes</taxon>
        <taxon>Harpellales</taxon>
        <taxon>Harpellaceae</taxon>
        <taxon>Furculomyces</taxon>
    </lineage>
</organism>
<feature type="domain" description="Yip1" evidence="7">
    <location>
        <begin position="113"/>
        <end position="255"/>
    </location>
</feature>
<evidence type="ECO:0000259" key="7">
    <source>
        <dbReference type="Pfam" id="PF04893"/>
    </source>
</evidence>
<evidence type="ECO:0000313" key="9">
    <source>
        <dbReference type="Proteomes" id="UP000245699"/>
    </source>
</evidence>
<feature type="transmembrane region" description="Helical" evidence="6">
    <location>
        <begin position="240"/>
        <end position="258"/>
    </location>
</feature>
<evidence type="ECO:0000256" key="5">
    <source>
        <dbReference type="ARBA" id="ARBA00023136"/>
    </source>
</evidence>
<dbReference type="PANTHER" id="PTHR21236:SF2">
    <property type="entry name" value="PROTEIN YIPF"/>
    <property type="match status" value="1"/>
</dbReference>
<dbReference type="STRING" id="61424.A0A2T9YJE0"/>
<keyword evidence="5 6" id="KW-0472">Membrane</keyword>
<feature type="transmembrane region" description="Helical" evidence="6">
    <location>
        <begin position="151"/>
        <end position="169"/>
    </location>
</feature>
<dbReference type="GO" id="GO:0005802">
    <property type="term" value="C:trans-Golgi network"/>
    <property type="evidence" value="ECO:0007669"/>
    <property type="project" value="TreeGrafter"/>
</dbReference>
<dbReference type="PANTHER" id="PTHR21236">
    <property type="entry name" value="GOLGI MEMBRANE PROTEIN YIP1"/>
    <property type="match status" value="1"/>
</dbReference>
<feature type="transmembrane region" description="Helical" evidence="6">
    <location>
        <begin position="181"/>
        <end position="203"/>
    </location>
</feature>
<dbReference type="InterPro" id="IPR006977">
    <property type="entry name" value="Yip1_dom"/>
</dbReference>
<dbReference type="GO" id="GO:0048280">
    <property type="term" value="P:vesicle fusion with Golgi apparatus"/>
    <property type="evidence" value="ECO:0007669"/>
    <property type="project" value="TreeGrafter"/>
</dbReference>
<feature type="transmembrane region" description="Helical" evidence="6">
    <location>
        <begin position="209"/>
        <end position="233"/>
    </location>
</feature>
<accession>A0A2T9YJE0</accession>
<dbReference type="Proteomes" id="UP000245699">
    <property type="component" value="Unassembled WGS sequence"/>
</dbReference>
<evidence type="ECO:0000256" key="1">
    <source>
        <dbReference type="ARBA" id="ARBA00004141"/>
    </source>
</evidence>
<dbReference type="InterPro" id="IPR045231">
    <property type="entry name" value="Yip1/4-like"/>
</dbReference>
<proteinExistence type="inferred from homology"/>
<evidence type="ECO:0000256" key="4">
    <source>
        <dbReference type="ARBA" id="ARBA00022989"/>
    </source>
</evidence>
<reference evidence="8 9" key="1">
    <citation type="journal article" date="2018" name="MBio">
        <title>Comparative Genomics Reveals the Core Gene Toolbox for the Fungus-Insect Symbiosis.</title>
        <authorList>
            <person name="Wang Y."/>
            <person name="Stata M."/>
            <person name="Wang W."/>
            <person name="Stajich J.E."/>
            <person name="White M.M."/>
            <person name="Moncalvo J.M."/>
        </authorList>
    </citation>
    <scope>NUCLEOTIDE SEQUENCE [LARGE SCALE GENOMIC DNA]</scope>
    <source>
        <strain evidence="8 9">AUS-77-4</strain>
    </source>
</reference>
<dbReference type="AlphaFoldDB" id="A0A2T9YJE0"/>
<sequence>MSEGHSVLFEQDQMYQSQRPSGTYGLSGGNTEELEYYQTNYQESFSRDGYGINQAPVLDSRDDFLLSSYGENRMIEISWLSAFGTGGFPDEPPLLEELGVNFNHIKSKTMAVLNPFRRINTDIYQDSDMAGPLLFIVALGTFMLLSGKLQFGYIYGIALMGWIGVYVLLNLMSKNGIDLTLTASILGYCLLPIVILAGINIIFQMSGNFKFLVAIIPIIWATYSSSTMFVAVLAMTDQKFLVAYPITIFYTSFVMMTIS</sequence>
<comment type="similarity">
    <text evidence="2 6">Belongs to the YIP1 family.</text>
</comment>
<dbReference type="EMBL" id="MBFT01000367">
    <property type="protein sequence ID" value="PVU92429.1"/>
    <property type="molecule type" value="Genomic_DNA"/>
</dbReference>
<keyword evidence="4 6" id="KW-1133">Transmembrane helix</keyword>
<dbReference type="Pfam" id="PF04893">
    <property type="entry name" value="Yip1"/>
    <property type="match status" value="1"/>
</dbReference>
<comment type="caution">
    <text evidence="6">Lacks conserved residue(s) required for the propagation of feature annotation.</text>
</comment>
<name>A0A2T9YJE0_9FUNG</name>
<evidence type="ECO:0000313" key="8">
    <source>
        <dbReference type="EMBL" id="PVU92429.1"/>
    </source>
</evidence>
<dbReference type="GO" id="GO:0000139">
    <property type="term" value="C:Golgi membrane"/>
    <property type="evidence" value="ECO:0007669"/>
    <property type="project" value="UniProtKB-SubCell"/>
</dbReference>
<evidence type="ECO:0000256" key="3">
    <source>
        <dbReference type="ARBA" id="ARBA00022692"/>
    </source>
</evidence>
<gene>
    <name evidence="8" type="ORF">BB559_003720</name>
</gene>
<protein>
    <recommendedName>
        <fullName evidence="6">Protein YIP</fullName>
    </recommendedName>
</protein>
<evidence type="ECO:0000256" key="6">
    <source>
        <dbReference type="RuleBase" id="RU361264"/>
    </source>
</evidence>
<comment type="subcellular location">
    <subcellularLocation>
        <location evidence="6">Golgi apparatus membrane</location>
        <topology evidence="6">Multi-pass membrane protein</topology>
    </subcellularLocation>
    <subcellularLocation>
        <location evidence="1">Membrane</location>
        <topology evidence="1">Multi-pass membrane protein</topology>
    </subcellularLocation>
</comment>
<keyword evidence="9" id="KW-1185">Reference proteome</keyword>
<dbReference type="OrthoDB" id="440385at2759"/>
<dbReference type="GO" id="GO:0006888">
    <property type="term" value="P:endoplasmic reticulum to Golgi vesicle-mediated transport"/>
    <property type="evidence" value="ECO:0007669"/>
    <property type="project" value="InterPro"/>
</dbReference>